<comment type="caution">
    <text evidence="1">The sequence shown here is derived from an EMBL/GenBank/DDBJ whole genome shotgun (WGS) entry which is preliminary data.</text>
</comment>
<sequence>MPRDGTGLSSVDGFRCERLMNSTSGAAVCGIVGSKDVMVFLSAALQISYNTYQTSRRCRVLSKVDRRSMPIANAYQRRGTLWSRRRV</sequence>
<proteinExistence type="predicted"/>
<dbReference type="EMBL" id="BOMN01000122">
    <property type="protein sequence ID" value="GIE25480.1"/>
    <property type="molecule type" value="Genomic_DNA"/>
</dbReference>
<reference evidence="1 2" key="1">
    <citation type="submission" date="2021-01" db="EMBL/GenBank/DDBJ databases">
        <title>Whole genome shotgun sequence of Actinoplanes humidus NBRC 14915.</title>
        <authorList>
            <person name="Komaki H."/>
            <person name="Tamura T."/>
        </authorList>
    </citation>
    <scope>NUCLEOTIDE SEQUENCE [LARGE SCALE GENOMIC DNA]</scope>
    <source>
        <strain evidence="1 2">NBRC 14915</strain>
    </source>
</reference>
<evidence type="ECO:0000313" key="2">
    <source>
        <dbReference type="Proteomes" id="UP000603200"/>
    </source>
</evidence>
<keyword evidence="2" id="KW-1185">Reference proteome</keyword>
<accession>A0ABQ4A3Q5</accession>
<evidence type="ECO:0000313" key="1">
    <source>
        <dbReference type="EMBL" id="GIE25480.1"/>
    </source>
</evidence>
<name>A0ABQ4A3Q5_9ACTN</name>
<protein>
    <submittedName>
        <fullName evidence="1">Uncharacterized protein</fullName>
    </submittedName>
</protein>
<gene>
    <name evidence="1" type="ORF">Ahu01nite_085820</name>
</gene>
<organism evidence="1 2">
    <name type="scientific">Winogradskya humida</name>
    <dbReference type="NCBI Taxonomy" id="113566"/>
    <lineage>
        <taxon>Bacteria</taxon>
        <taxon>Bacillati</taxon>
        <taxon>Actinomycetota</taxon>
        <taxon>Actinomycetes</taxon>
        <taxon>Micromonosporales</taxon>
        <taxon>Micromonosporaceae</taxon>
        <taxon>Winogradskya</taxon>
    </lineage>
</organism>
<dbReference type="Proteomes" id="UP000603200">
    <property type="component" value="Unassembled WGS sequence"/>
</dbReference>